<evidence type="ECO:0000313" key="1">
    <source>
        <dbReference type="EMBL" id="MFC0516616.1"/>
    </source>
</evidence>
<dbReference type="RefSeq" id="WP_377024390.1">
    <property type="nucleotide sequence ID" value="NZ_JBHLTS010000064.1"/>
</dbReference>
<reference evidence="1 2" key="1">
    <citation type="submission" date="2024-09" db="EMBL/GenBank/DDBJ databases">
        <authorList>
            <person name="Sun Q."/>
            <person name="Mori K."/>
        </authorList>
    </citation>
    <scope>NUCLEOTIDE SEQUENCE [LARGE SCALE GENOMIC DNA]</scope>
    <source>
        <strain evidence="1 2">NCAIM B.02415</strain>
    </source>
</reference>
<comment type="caution">
    <text evidence="1">The sequence shown here is derived from an EMBL/GenBank/DDBJ whole genome shotgun (WGS) entry which is preliminary data.</text>
</comment>
<organism evidence="1 2">
    <name type="scientific">Mucilaginibacter angelicae</name>
    <dbReference type="NCBI Taxonomy" id="869718"/>
    <lineage>
        <taxon>Bacteria</taxon>
        <taxon>Pseudomonadati</taxon>
        <taxon>Bacteroidota</taxon>
        <taxon>Sphingobacteriia</taxon>
        <taxon>Sphingobacteriales</taxon>
        <taxon>Sphingobacteriaceae</taxon>
        <taxon>Mucilaginibacter</taxon>
    </lineage>
</organism>
<accession>A0ABV6LB12</accession>
<protein>
    <submittedName>
        <fullName evidence="1">Uncharacterized protein</fullName>
    </submittedName>
</protein>
<proteinExistence type="predicted"/>
<evidence type="ECO:0000313" key="2">
    <source>
        <dbReference type="Proteomes" id="UP001589828"/>
    </source>
</evidence>
<dbReference type="EMBL" id="JBHLTS010000064">
    <property type="protein sequence ID" value="MFC0516616.1"/>
    <property type="molecule type" value="Genomic_DNA"/>
</dbReference>
<sequence length="79" mass="8976">MEIVDKIKEIFTPHFDALVITRSIPHSLTEDVVITIDANCKGKAYKRVFREAELLQLNEEGKLSETIRALCAIMLTSEE</sequence>
<name>A0ABV6LB12_9SPHI</name>
<keyword evidence="2" id="KW-1185">Reference proteome</keyword>
<gene>
    <name evidence="1" type="ORF">ACFFGT_20585</name>
</gene>
<dbReference type="Proteomes" id="UP001589828">
    <property type="component" value="Unassembled WGS sequence"/>
</dbReference>